<dbReference type="KEGG" id="lbq:CKQ53_11400"/>
<feature type="DNA-binding region" description="H-T-H motif" evidence="4">
    <location>
        <begin position="13"/>
        <end position="32"/>
    </location>
</feature>
<dbReference type="PANTHER" id="PTHR47506">
    <property type="entry name" value="TRANSCRIPTIONAL REGULATORY PROTEIN"/>
    <property type="match status" value="1"/>
</dbReference>
<sequence length="179" mass="19242">MEIFWAKGYEAAQLSELMAAMGINPPSFYAAFGSKEALYREALDLYLATAGSVSMNALADSGNIRDVIKTMLLASLDTALSSPSSGGCLVTLGLINCLPQNASLRDRMRELRHSTIRLIRLRLERAIADGELPPDTDTERLATYFAAIIQGISLQAQDGAGRETLLGIVETSMSALKEG</sequence>
<dbReference type="Gene3D" id="1.10.10.60">
    <property type="entry name" value="Homeodomain-like"/>
    <property type="match status" value="1"/>
</dbReference>
<evidence type="ECO:0000256" key="3">
    <source>
        <dbReference type="ARBA" id="ARBA00023163"/>
    </source>
</evidence>
<evidence type="ECO:0000313" key="7">
    <source>
        <dbReference type="Proteomes" id="UP000263881"/>
    </source>
</evidence>
<evidence type="ECO:0000256" key="1">
    <source>
        <dbReference type="ARBA" id="ARBA00023015"/>
    </source>
</evidence>
<evidence type="ECO:0000313" key="6">
    <source>
        <dbReference type="EMBL" id="AXW88823.1"/>
    </source>
</evidence>
<protein>
    <submittedName>
        <fullName evidence="6">TetR/AcrR family transcriptional regulator</fullName>
    </submittedName>
</protein>
<dbReference type="SUPFAM" id="SSF46689">
    <property type="entry name" value="Homeodomain-like"/>
    <property type="match status" value="1"/>
</dbReference>
<dbReference type="GO" id="GO:0003677">
    <property type="term" value="F:DNA binding"/>
    <property type="evidence" value="ECO:0007669"/>
    <property type="project" value="UniProtKB-UniRule"/>
</dbReference>
<dbReference type="Gene3D" id="1.10.357.10">
    <property type="entry name" value="Tetracycline Repressor, domain 2"/>
    <property type="match status" value="1"/>
</dbReference>
<dbReference type="AlphaFoldDB" id="A0AAD0SP13"/>
<dbReference type="PANTHER" id="PTHR47506:SF1">
    <property type="entry name" value="HTH-TYPE TRANSCRIPTIONAL REGULATOR YJDC"/>
    <property type="match status" value="1"/>
</dbReference>
<keyword evidence="3" id="KW-0804">Transcription</keyword>
<dbReference type="InterPro" id="IPR009057">
    <property type="entry name" value="Homeodomain-like_sf"/>
</dbReference>
<evidence type="ECO:0000256" key="4">
    <source>
        <dbReference type="PROSITE-ProRule" id="PRU00335"/>
    </source>
</evidence>
<dbReference type="InterPro" id="IPR011075">
    <property type="entry name" value="TetR_C"/>
</dbReference>
<proteinExistence type="predicted"/>
<keyword evidence="1" id="KW-0805">Transcription regulation</keyword>
<reference evidence="6 7" key="1">
    <citation type="submission" date="2017-08" db="EMBL/GenBank/DDBJ databases">
        <title>Comparative genomics of bacteria isolated from necrotic lesions of AOD affected trees.</title>
        <authorList>
            <person name="Doonan J."/>
            <person name="Denman S."/>
            <person name="McDonald J.E."/>
        </authorList>
    </citation>
    <scope>NUCLEOTIDE SEQUENCE [LARGE SCALE GENOMIC DNA]</scope>
    <source>
        <strain evidence="6 7">477</strain>
    </source>
</reference>
<evidence type="ECO:0000256" key="2">
    <source>
        <dbReference type="ARBA" id="ARBA00023125"/>
    </source>
</evidence>
<dbReference type="PROSITE" id="PS50977">
    <property type="entry name" value="HTH_TETR_2"/>
    <property type="match status" value="1"/>
</dbReference>
<dbReference type="InterPro" id="IPR036271">
    <property type="entry name" value="Tet_transcr_reg_TetR-rel_C_sf"/>
</dbReference>
<dbReference type="EMBL" id="CP023009">
    <property type="protein sequence ID" value="AXW88823.1"/>
    <property type="molecule type" value="Genomic_DNA"/>
</dbReference>
<dbReference type="Pfam" id="PF00440">
    <property type="entry name" value="TetR_N"/>
    <property type="match status" value="1"/>
</dbReference>
<gene>
    <name evidence="6" type="ORF">CKQ53_11400</name>
</gene>
<dbReference type="InterPro" id="IPR001647">
    <property type="entry name" value="HTH_TetR"/>
</dbReference>
<keyword evidence="2 4" id="KW-0238">DNA-binding</keyword>
<dbReference type="Proteomes" id="UP000263881">
    <property type="component" value="Chromosome"/>
</dbReference>
<organism evidence="6 7">
    <name type="scientific">Lonsdalea britannica</name>
    <dbReference type="NCBI Taxonomy" id="1082704"/>
    <lineage>
        <taxon>Bacteria</taxon>
        <taxon>Pseudomonadati</taxon>
        <taxon>Pseudomonadota</taxon>
        <taxon>Gammaproteobacteria</taxon>
        <taxon>Enterobacterales</taxon>
        <taxon>Pectobacteriaceae</taxon>
        <taxon>Lonsdalea</taxon>
    </lineage>
</organism>
<name>A0AAD0SP13_9GAMM</name>
<dbReference type="SUPFAM" id="SSF48498">
    <property type="entry name" value="Tetracyclin repressor-like, C-terminal domain"/>
    <property type="match status" value="1"/>
</dbReference>
<dbReference type="Pfam" id="PF16925">
    <property type="entry name" value="TetR_C_13"/>
    <property type="match status" value="1"/>
</dbReference>
<feature type="domain" description="HTH tetR-type" evidence="5">
    <location>
        <begin position="1"/>
        <end position="50"/>
    </location>
</feature>
<keyword evidence="7" id="KW-1185">Reference proteome</keyword>
<accession>A0AAD0SP13</accession>
<evidence type="ECO:0000259" key="5">
    <source>
        <dbReference type="PROSITE" id="PS50977"/>
    </source>
</evidence>